<keyword evidence="2" id="KW-1185">Reference proteome</keyword>
<organism evidence="1 2">
    <name type="scientific">Mycobacterium phage Pacc40</name>
    <dbReference type="NCBI Taxonomy" id="2914019"/>
    <lineage>
        <taxon>Viruses</taxon>
        <taxon>Duplodnaviria</taxon>
        <taxon>Heunggongvirae</taxon>
        <taxon>Uroviricota</taxon>
        <taxon>Caudoviricetes</taxon>
        <taxon>Gracegardnervirinae</taxon>
        <taxon>Cheoctovirus</taxon>
        <taxon>Cheoctovirus pacc40</taxon>
        <taxon>Mycobacterium virus Pacc40</taxon>
    </lineage>
</organism>
<reference evidence="1 2" key="1">
    <citation type="submission" date="2008-09" db="EMBL/GenBank/DDBJ databases">
        <authorList>
            <person name="Edgar R.H."/>
            <person name="Ko C."/>
            <person name="Pham T."/>
            <person name="Becker R."/>
            <person name="Smyder E."/>
            <person name="Breitenbach S."/>
            <person name="Hendrix R.W."/>
            <person name="Hatfull G.F."/>
        </authorList>
    </citation>
    <scope>NUCLEOTIDE SEQUENCE [LARGE SCALE GENOMIC DNA]</scope>
</reference>
<accession>B5U5C3</accession>
<protein>
    <submittedName>
        <fullName evidence="1">Uncharacterized protein</fullName>
    </submittedName>
</protein>
<evidence type="ECO:0000313" key="2">
    <source>
        <dbReference type="Proteomes" id="UP000002182"/>
    </source>
</evidence>
<dbReference type="RefSeq" id="YP_002241661.1">
    <property type="nucleotide sequence ID" value="NC_011287.1"/>
</dbReference>
<dbReference type="GeneID" id="6940875"/>
<sequence>MGDMTYDKVTFMAPSLKPGVPVPDGKQVGEVFADGGRLLVVVVDGVVHIYQRGDTSADFVLHSSVDTKTAKQADVRRSRNYLAREFGND</sequence>
<gene>
    <name evidence="1" type="primary">77</name>
    <name evidence="1" type="ORF">PACC40_77</name>
</gene>
<name>B5U5C3_9CAUD</name>
<dbReference type="Proteomes" id="UP000002182">
    <property type="component" value="Segment"/>
</dbReference>
<dbReference type="KEGG" id="vg:6940875"/>
<evidence type="ECO:0000313" key="1">
    <source>
        <dbReference type="EMBL" id="ACI12588.1"/>
    </source>
</evidence>
<dbReference type="EMBL" id="FJ174692">
    <property type="protein sequence ID" value="ACI12588.1"/>
    <property type="molecule type" value="Genomic_DNA"/>
</dbReference>
<dbReference type="OrthoDB" id="21457at10239"/>
<proteinExistence type="predicted"/>